<dbReference type="GO" id="GO:0006508">
    <property type="term" value="P:proteolysis"/>
    <property type="evidence" value="ECO:0007669"/>
    <property type="project" value="UniProtKB-KW"/>
</dbReference>
<dbReference type="InterPro" id="IPR034161">
    <property type="entry name" value="Pepsin-like_plant"/>
</dbReference>
<dbReference type="InterPro" id="IPR001969">
    <property type="entry name" value="Aspartic_peptidase_AS"/>
</dbReference>
<evidence type="ECO:0000256" key="5">
    <source>
        <dbReference type="ARBA" id="ARBA00023180"/>
    </source>
</evidence>
<dbReference type="InterPro" id="IPR033121">
    <property type="entry name" value="PEPTIDASE_A1"/>
</dbReference>
<organism evidence="7 8">
    <name type="scientific">Hibiscus syriacus</name>
    <name type="common">Rose of Sharon</name>
    <dbReference type="NCBI Taxonomy" id="106335"/>
    <lineage>
        <taxon>Eukaryota</taxon>
        <taxon>Viridiplantae</taxon>
        <taxon>Streptophyta</taxon>
        <taxon>Embryophyta</taxon>
        <taxon>Tracheophyta</taxon>
        <taxon>Spermatophyta</taxon>
        <taxon>Magnoliopsida</taxon>
        <taxon>eudicotyledons</taxon>
        <taxon>Gunneridae</taxon>
        <taxon>Pentapetalae</taxon>
        <taxon>rosids</taxon>
        <taxon>malvids</taxon>
        <taxon>Malvales</taxon>
        <taxon>Malvaceae</taxon>
        <taxon>Malvoideae</taxon>
        <taxon>Hibiscus</taxon>
    </lineage>
</organism>
<evidence type="ECO:0000256" key="2">
    <source>
        <dbReference type="ARBA" id="ARBA00022670"/>
    </source>
</evidence>
<dbReference type="CDD" id="cd05476">
    <property type="entry name" value="pepsin_A_like_plant"/>
    <property type="match status" value="1"/>
</dbReference>
<dbReference type="Pfam" id="PF14543">
    <property type="entry name" value="TAXi_N"/>
    <property type="match status" value="1"/>
</dbReference>
<keyword evidence="2" id="KW-0645">Protease</keyword>
<dbReference type="AlphaFoldDB" id="A0A6A2XKB6"/>
<sequence length="224" mass="23937">MCIVWRFRNAIRYPGCGHNNDGTFNEKTSGIIGLGGGEVSLISQLGTSIAGKFSYCLLPISETGNSSRLNFGSSAVVSGPGVVSTPLVKKSPDTFYYITLEAISVGTKRIEFTGSPTGSGEGNIIIDSGTTLTLLPSEFYSELESAVDSHINSTKVEGPQFTDTDFELKSLNTSVLVSDKTICFAFSSIQDFAIYGNIAQINFLIGYDTGNQTITFKPTDCSKN</sequence>
<keyword evidence="4" id="KW-0378">Hydrolase</keyword>
<dbReference type="Pfam" id="PF14541">
    <property type="entry name" value="TAXi_C"/>
    <property type="match status" value="1"/>
</dbReference>
<dbReference type="SUPFAM" id="SSF50630">
    <property type="entry name" value="Acid proteases"/>
    <property type="match status" value="1"/>
</dbReference>
<evidence type="ECO:0000256" key="4">
    <source>
        <dbReference type="ARBA" id="ARBA00022801"/>
    </source>
</evidence>
<keyword evidence="5" id="KW-0325">Glycoprotein</keyword>
<dbReference type="GO" id="GO:0005576">
    <property type="term" value="C:extracellular region"/>
    <property type="evidence" value="ECO:0007669"/>
    <property type="project" value="TreeGrafter"/>
</dbReference>
<keyword evidence="3" id="KW-0064">Aspartyl protease</keyword>
<dbReference type="InterPro" id="IPR051708">
    <property type="entry name" value="Plant_Aspart_Prot_A1"/>
</dbReference>
<accession>A0A6A2XKB6</accession>
<evidence type="ECO:0000259" key="6">
    <source>
        <dbReference type="PROSITE" id="PS51767"/>
    </source>
</evidence>
<reference evidence="7" key="1">
    <citation type="submission" date="2019-09" db="EMBL/GenBank/DDBJ databases">
        <title>Draft genome information of white flower Hibiscus syriacus.</title>
        <authorList>
            <person name="Kim Y.-M."/>
        </authorList>
    </citation>
    <scope>NUCLEOTIDE SEQUENCE [LARGE SCALE GENOMIC DNA]</scope>
    <source>
        <strain evidence="7">YM2019G1</strain>
    </source>
</reference>
<evidence type="ECO:0000256" key="1">
    <source>
        <dbReference type="ARBA" id="ARBA00007447"/>
    </source>
</evidence>
<dbReference type="PROSITE" id="PS00141">
    <property type="entry name" value="ASP_PROTEASE"/>
    <property type="match status" value="1"/>
</dbReference>
<dbReference type="PANTHER" id="PTHR47967">
    <property type="entry name" value="OS07G0603500 PROTEIN-RELATED"/>
    <property type="match status" value="1"/>
</dbReference>
<keyword evidence="8" id="KW-1185">Reference proteome</keyword>
<dbReference type="EMBL" id="VEPZ02001572">
    <property type="protein sequence ID" value="KAE8667535.1"/>
    <property type="molecule type" value="Genomic_DNA"/>
</dbReference>
<evidence type="ECO:0000313" key="8">
    <source>
        <dbReference type="Proteomes" id="UP000436088"/>
    </source>
</evidence>
<dbReference type="Gene3D" id="2.40.70.10">
    <property type="entry name" value="Acid Proteases"/>
    <property type="match status" value="3"/>
</dbReference>
<proteinExistence type="inferred from homology"/>
<comment type="caution">
    <text evidence="7">The sequence shown here is derived from an EMBL/GenBank/DDBJ whole genome shotgun (WGS) entry which is preliminary data.</text>
</comment>
<dbReference type="GO" id="GO:0004190">
    <property type="term" value="F:aspartic-type endopeptidase activity"/>
    <property type="evidence" value="ECO:0007669"/>
    <property type="project" value="UniProtKB-KW"/>
</dbReference>
<dbReference type="PROSITE" id="PS51767">
    <property type="entry name" value="PEPTIDASE_A1"/>
    <property type="match status" value="1"/>
</dbReference>
<evidence type="ECO:0000256" key="3">
    <source>
        <dbReference type="ARBA" id="ARBA00022750"/>
    </source>
</evidence>
<dbReference type="PANTHER" id="PTHR47967:SF66">
    <property type="entry name" value="ASPARTIC PROTEINASE CDR1-RELATED"/>
    <property type="match status" value="1"/>
</dbReference>
<name>A0A6A2XKB6_HIBSY</name>
<gene>
    <name evidence="7" type="ORF">F3Y22_tig00112402pilonHSYRG00321</name>
</gene>
<evidence type="ECO:0000313" key="7">
    <source>
        <dbReference type="EMBL" id="KAE8667535.1"/>
    </source>
</evidence>
<protein>
    <submittedName>
        <fullName evidence="7">Aspartic proteinase CDR1</fullName>
    </submittedName>
</protein>
<dbReference type="InterPro" id="IPR032799">
    <property type="entry name" value="TAXi_C"/>
</dbReference>
<dbReference type="Proteomes" id="UP000436088">
    <property type="component" value="Unassembled WGS sequence"/>
</dbReference>
<feature type="domain" description="Peptidase A1" evidence="6">
    <location>
        <begin position="1"/>
        <end position="224"/>
    </location>
</feature>
<dbReference type="InterPro" id="IPR021109">
    <property type="entry name" value="Peptidase_aspartic_dom_sf"/>
</dbReference>
<comment type="similarity">
    <text evidence="1">Belongs to the peptidase A1 family.</text>
</comment>
<dbReference type="InterPro" id="IPR032861">
    <property type="entry name" value="TAXi_N"/>
</dbReference>